<dbReference type="Pfam" id="PF13545">
    <property type="entry name" value="HTH_Crp_2"/>
    <property type="match status" value="1"/>
</dbReference>
<dbReference type="Gene3D" id="2.60.120.10">
    <property type="entry name" value="Jelly Rolls"/>
    <property type="match status" value="1"/>
</dbReference>
<feature type="domain" description="Cyclic nucleotide-binding" evidence="4">
    <location>
        <begin position="1"/>
        <end position="117"/>
    </location>
</feature>
<dbReference type="Proteomes" id="UP000639973">
    <property type="component" value="Unassembled WGS sequence"/>
</dbReference>
<dbReference type="InterPro" id="IPR018490">
    <property type="entry name" value="cNMP-bd_dom_sf"/>
</dbReference>
<dbReference type="InterPro" id="IPR036390">
    <property type="entry name" value="WH_DNA-bd_sf"/>
</dbReference>
<dbReference type="InterPro" id="IPR000595">
    <property type="entry name" value="cNMP-bd_dom"/>
</dbReference>
<reference evidence="6" key="1">
    <citation type="journal article" date="2019" name="Int. J. Syst. Evol. Microbiol.">
        <title>The Global Catalogue of Microorganisms (GCM) 10K type strain sequencing project: providing services to taxonomists for standard genome sequencing and annotation.</title>
        <authorList>
            <consortium name="The Broad Institute Genomics Platform"/>
            <consortium name="The Broad Institute Genome Sequencing Center for Infectious Disease"/>
            <person name="Wu L."/>
            <person name="Ma J."/>
        </authorList>
    </citation>
    <scope>NUCLEOTIDE SEQUENCE [LARGE SCALE GENOMIC DNA]</scope>
    <source>
        <strain evidence="6">JCM 15442</strain>
    </source>
</reference>
<gene>
    <name evidence="5" type="ORF">GCM10010840_08330</name>
</gene>
<evidence type="ECO:0000313" key="6">
    <source>
        <dbReference type="Proteomes" id="UP000639973"/>
    </source>
</evidence>
<dbReference type="PANTHER" id="PTHR24567">
    <property type="entry name" value="CRP FAMILY TRANSCRIPTIONAL REGULATORY PROTEIN"/>
    <property type="match status" value="1"/>
</dbReference>
<sequence length="216" mass="23395">MADNALREVAGVVTRRHFAVGEVVLEQQATGEALHLLVSGSVRVSRVGPGSHGRVMGDVYAPGVIGETAVLGGGERSATVHALSDVETLMLYRTHFEQLLSRHPKMLWNLSSMLVARVTQLNDELIAFGLNTEAALSHILTGQYRQRLAAGVPNPATLPLSTTDIMSRVSASRETVMRVLRKLERQGFLVTTPHCVTLLDPQAIEDVVLEELNAAE</sequence>
<dbReference type="InterPro" id="IPR018488">
    <property type="entry name" value="cNMP-bd_CS"/>
</dbReference>
<evidence type="ECO:0000256" key="2">
    <source>
        <dbReference type="ARBA" id="ARBA00023125"/>
    </source>
</evidence>
<dbReference type="InterPro" id="IPR050397">
    <property type="entry name" value="Env_Response_Regulators"/>
</dbReference>
<keyword evidence="2" id="KW-0238">DNA-binding</keyword>
<dbReference type="EMBL" id="BMOL01000002">
    <property type="protein sequence ID" value="GGL72532.1"/>
    <property type="molecule type" value="Genomic_DNA"/>
</dbReference>
<dbReference type="SMART" id="SM00419">
    <property type="entry name" value="HTH_CRP"/>
    <property type="match status" value="1"/>
</dbReference>
<keyword evidence="3" id="KW-0804">Transcription</keyword>
<organism evidence="5 6">
    <name type="scientific">Deinococcus aerolatus</name>
    <dbReference type="NCBI Taxonomy" id="522487"/>
    <lineage>
        <taxon>Bacteria</taxon>
        <taxon>Thermotogati</taxon>
        <taxon>Deinococcota</taxon>
        <taxon>Deinococci</taxon>
        <taxon>Deinococcales</taxon>
        <taxon>Deinococcaceae</taxon>
        <taxon>Deinococcus</taxon>
    </lineage>
</organism>
<dbReference type="CDD" id="cd00038">
    <property type="entry name" value="CAP_ED"/>
    <property type="match status" value="1"/>
</dbReference>
<dbReference type="InterPro" id="IPR014710">
    <property type="entry name" value="RmlC-like_jellyroll"/>
</dbReference>
<keyword evidence="1" id="KW-0805">Transcription regulation</keyword>
<name>A0ABQ2G2S6_9DEIO</name>
<evidence type="ECO:0000256" key="1">
    <source>
        <dbReference type="ARBA" id="ARBA00023015"/>
    </source>
</evidence>
<dbReference type="SUPFAM" id="SSF46785">
    <property type="entry name" value="Winged helix' DNA-binding domain"/>
    <property type="match status" value="1"/>
</dbReference>
<evidence type="ECO:0000259" key="4">
    <source>
        <dbReference type="PROSITE" id="PS50042"/>
    </source>
</evidence>
<dbReference type="InterPro" id="IPR012318">
    <property type="entry name" value="HTH_CRP"/>
</dbReference>
<dbReference type="PROSITE" id="PS00889">
    <property type="entry name" value="CNMP_BINDING_2"/>
    <property type="match status" value="1"/>
</dbReference>
<dbReference type="InterPro" id="IPR036388">
    <property type="entry name" value="WH-like_DNA-bd_sf"/>
</dbReference>
<dbReference type="SMART" id="SM00100">
    <property type="entry name" value="cNMP"/>
    <property type="match status" value="1"/>
</dbReference>
<dbReference type="Pfam" id="PF00027">
    <property type="entry name" value="cNMP_binding"/>
    <property type="match status" value="1"/>
</dbReference>
<evidence type="ECO:0000256" key="3">
    <source>
        <dbReference type="ARBA" id="ARBA00023163"/>
    </source>
</evidence>
<comment type="caution">
    <text evidence="5">The sequence shown here is derived from an EMBL/GenBank/DDBJ whole genome shotgun (WGS) entry which is preliminary data.</text>
</comment>
<evidence type="ECO:0000313" key="5">
    <source>
        <dbReference type="EMBL" id="GGL72532.1"/>
    </source>
</evidence>
<protein>
    <recommendedName>
        <fullName evidence="4">Cyclic nucleotide-binding domain-containing protein</fullName>
    </recommendedName>
</protein>
<dbReference type="Gene3D" id="1.10.10.10">
    <property type="entry name" value="Winged helix-like DNA-binding domain superfamily/Winged helix DNA-binding domain"/>
    <property type="match status" value="1"/>
</dbReference>
<dbReference type="SUPFAM" id="SSF51206">
    <property type="entry name" value="cAMP-binding domain-like"/>
    <property type="match status" value="1"/>
</dbReference>
<proteinExistence type="predicted"/>
<dbReference type="PANTHER" id="PTHR24567:SF68">
    <property type="entry name" value="DNA-BINDING TRANSCRIPTIONAL DUAL REGULATOR CRP"/>
    <property type="match status" value="1"/>
</dbReference>
<dbReference type="PROSITE" id="PS50042">
    <property type="entry name" value="CNMP_BINDING_3"/>
    <property type="match status" value="1"/>
</dbReference>
<accession>A0ABQ2G2S6</accession>
<keyword evidence="6" id="KW-1185">Reference proteome</keyword>